<dbReference type="PANTHER" id="PTHR13061">
    <property type="entry name" value="DYNACTIN SUBUNIT P25"/>
    <property type="match status" value="1"/>
</dbReference>
<dbReference type="RefSeq" id="WP_146621839.1">
    <property type="nucleotide sequence ID" value="NZ_BJCC01000010.1"/>
</dbReference>
<sequence>MTHFIADSADVYGEVTLGEGSTIWFQSVLRGDSNTITIGDRTNIQDGSIVHVDHDAPVVIGDEVTIGHACIIHGCTIQSGALIGMGTTILNHAEIGENCLIGAGSLVTEGTIIPPNSLAFGSPAKVMRTLTDEEIEKNRQNALHYEAQGQAYLKKTYRKME</sequence>
<proteinExistence type="predicted"/>
<organism evidence="1 2">
    <name type="scientific">Enterococcus florum</name>
    <dbReference type="NCBI Taxonomy" id="2480627"/>
    <lineage>
        <taxon>Bacteria</taxon>
        <taxon>Bacillati</taxon>
        <taxon>Bacillota</taxon>
        <taxon>Bacilli</taxon>
        <taxon>Lactobacillales</taxon>
        <taxon>Enterococcaceae</taxon>
        <taxon>Enterococcus</taxon>
    </lineage>
</organism>
<comment type="caution">
    <text evidence="1">The sequence shown here is derived from an EMBL/GenBank/DDBJ whole genome shotgun (WGS) entry which is preliminary data.</text>
</comment>
<dbReference type="InterPro" id="IPR047324">
    <property type="entry name" value="LbH_gamma_CA-like"/>
</dbReference>
<dbReference type="EMBL" id="BJCC01000010">
    <property type="protein sequence ID" value="GCF93380.1"/>
    <property type="molecule type" value="Genomic_DNA"/>
</dbReference>
<keyword evidence="2" id="KW-1185">Reference proteome</keyword>
<accession>A0A4P5P6J6</accession>
<dbReference type="PANTHER" id="PTHR13061:SF29">
    <property type="entry name" value="GAMMA CARBONIC ANHYDRASE-LIKE 1, MITOCHONDRIAL-RELATED"/>
    <property type="match status" value="1"/>
</dbReference>
<dbReference type="CDD" id="cd04645">
    <property type="entry name" value="LbH_gamma_CA_like"/>
    <property type="match status" value="1"/>
</dbReference>
<dbReference type="OrthoDB" id="9803036at2"/>
<protein>
    <submittedName>
        <fullName evidence="1">Gamma carbonic anhydrase family protein</fullName>
    </submittedName>
</protein>
<dbReference type="Proteomes" id="UP000290567">
    <property type="component" value="Unassembled WGS sequence"/>
</dbReference>
<evidence type="ECO:0000313" key="2">
    <source>
        <dbReference type="Proteomes" id="UP000290567"/>
    </source>
</evidence>
<dbReference type="AlphaFoldDB" id="A0A4P5P6J6"/>
<gene>
    <name evidence="1" type="ORF">NRIC_12710</name>
</gene>
<name>A0A4P5P6J6_9ENTE</name>
<evidence type="ECO:0000313" key="1">
    <source>
        <dbReference type="EMBL" id="GCF93380.1"/>
    </source>
</evidence>
<dbReference type="SUPFAM" id="SSF51161">
    <property type="entry name" value="Trimeric LpxA-like enzymes"/>
    <property type="match status" value="1"/>
</dbReference>
<dbReference type="Pfam" id="PF00132">
    <property type="entry name" value="Hexapep"/>
    <property type="match status" value="1"/>
</dbReference>
<dbReference type="InterPro" id="IPR011004">
    <property type="entry name" value="Trimer_LpxA-like_sf"/>
</dbReference>
<reference evidence="2" key="1">
    <citation type="submission" date="2019-02" db="EMBL/GenBank/DDBJ databases">
        <title>Draft genome sequence of Enterococcus sp. Gos25-1.</title>
        <authorList>
            <person name="Tanaka N."/>
            <person name="Shiwa Y."/>
            <person name="Fujita N."/>
        </authorList>
    </citation>
    <scope>NUCLEOTIDE SEQUENCE [LARGE SCALE GENOMIC DNA]</scope>
    <source>
        <strain evidence="2">Gos25-1</strain>
    </source>
</reference>
<dbReference type="Gene3D" id="2.160.10.10">
    <property type="entry name" value="Hexapeptide repeat proteins"/>
    <property type="match status" value="1"/>
</dbReference>
<dbReference type="InterPro" id="IPR050484">
    <property type="entry name" value="Transf_Hexapept/Carb_Anhydrase"/>
</dbReference>
<dbReference type="InterPro" id="IPR001451">
    <property type="entry name" value="Hexapep"/>
</dbReference>